<proteinExistence type="predicted"/>
<dbReference type="EMBL" id="VOQR01000001">
    <property type="protein sequence ID" value="TXC71398.1"/>
    <property type="molecule type" value="Genomic_DNA"/>
</dbReference>
<dbReference type="AlphaFoldDB" id="A0A5C6UHE7"/>
<organism evidence="1 2">
    <name type="scientific">Sphingomonas ginsenosidivorax</name>
    <dbReference type="NCBI Taxonomy" id="862135"/>
    <lineage>
        <taxon>Bacteria</taxon>
        <taxon>Pseudomonadati</taxon>
        <taxon>Pseudomonadota</taxon>
        <taxon>Alphaproteobacteria</taxon>
        <taxon>Sphingomonadales</taxon>
        <taxon>Sphingomonadaceae</taxon>
        <taxon>Sphingomonas</taxon>
    </lineage>
</organism>
<evidence type="ECO:0000313" key="2">
    <source>
        <dbReference type="Proteomes" id="UP000321250"/>
    </source>
</evidence>
<gene>
    <name evidence="1" type="ORF">FSB78_10950</name>
</gene>
<keyword evidence="2" id="KW-1185">Reference proteome</keyword>
<accession>A0A5C6UHE7</accession>
<comment type="caution">
    <text evidence="1">The sequence shown here is derived from an EMBL/GenBank/DDBJ whole genome shotgun (WGS) entry which is preliminary data.</text>
</comment>
<protein>
    <submittedName>
        <fullName evidence="1">Uncharacterized protein</fullName>
    </submittedName>
</protein>
<sequence>MFEENAIWTRTELDSVAVRYLGFRNLETAQVWIANGNYVSINDQEGEPHNLTADQQISANSVLESFLNDLPSNTHAWKATIAEAIEYFQNNESGVN</sequence>
<reference evidence="1 2" key="1">
    <citation type="journal article" date="2013" name="Antonie Van Leeuwenhoek">
        <title>Sphingomonas ginsenosidivorax sp. nov., with the ability to transform ginsenosides.</title>
        <authorList>
            <person name="Jin X.F."/>
            <person name="Kim J.K."/>
            <person name="Liu Q.M."/>
            <person name="Kang M.S."/>
            <person name="He D."/>
            <person name="Jin F.X."/>
            <person name="Kim S.C."/>
            <person name="Im W.T."/>
        </authorList>
    </citation>
    <scope>NUCLEOTIDE SEQUENCE [LARGE SCALE GENOMIC DNA]</scope>
    <source>
        <strain evidence="1 2">KHI67</strain>
    </source>
</reference>
<dbReference type="Proteomes" id="UP000321250">
    <property type="component" value="Unassembled WGS sequence"/>
</dbReference>
<name>A0A5C6UHE7_9SPHN</name>
<evidence type="ECO:0000313" key="1">
    <source>
        <dbReference type="EMBL" id="TXC71398.1"/>
    </source>
</evidence>